<sequence length="113" mass="11622">MPSRFLRWCVQEVHSGLSSVSPSEQLLVLAASAAPHPLCPARVVCSKLLRHRVWLDGGGTAQGGYSLGASSAAHFSDAATSTMDNTEATSTARPAPNKAPPKKAGSGGKPQKG</sequence>
<protein>
    <submittedName>
        <fullName evidence="2">Uncharacterized protein</fullName>
    </submittedName>
</protein>
<organism evidence="2 3">
    <name type="scientific">Haemaphysalis longicornis</name>
    <name type="common">Bush tick</name>
    <dbReference type="NCBI Taxonomy" id="44386"/>
    <lineage>
        <taxon>Eukaryota</taxon>
        <taxon>Metazoa</taxon>
        <taxon>Ecdysozoa</taxon>
        <taxon>Arthropoda</taxon>
        <taxon>Chelicerata</taxon>
        <taxon>Arachnida</taxon>
        <taxon>Acari</taxon>
        <taxon>Parasitiformes</taxon>
        <taxon>Ixodida</taxon>
        <taxon>Ixodoidea</taxon>
        <taxon>Ixodidae</taxon>
        <taxon>Haemaphysalinae</taxon>
        <taxon>Haemaphysalis</taxon>
    </lineage>
</organism>
<accession>A0A9J6H1J9</accession>
<feature type="region of interest" description="Disordered" evidence="1">
    <location>
        <begin position="78"/>
        <end position="113"/>
    </location>
</feature>
<dbReference type="AlphaFoldDB" id="A0A9J6H1J9"/>
<dbReference type="VEuPathDB" id="VectorBase:HLOH_043002"/>
<reference evidence="2 3" key="1">
    <citation type="journal article" date="2020" name="Cell">
        <title>Large-Scale Comparative Analyses of Tick Genomes Elucidate Their Genetic Diversity and Vector Capacities.</title>
        <authorList>
            <consortium name="Tick Genome and Microbiome Consortium (TIGMIC)"/>
            <person name="Jia N."/>
            <person name="Wang J."/>
            <person name="Shi W."/>
            <person name="Du L."/>
            <person name="Sun Y."/>
            <person name="Zhan W."/>
            <person name="Jiang J.F."/>
            <person name="Wang Q."/>
            <person name="Zhang B."/>
            <person name="Ji P."/>
            <person name="Bell-Sakyi L."/>
            <person name="Cui X.M."/>
            <person name="Yuan T.T."/>
            <person name="Jiang B.G."/>
            <person name="Yang W.F."/>
            <person name="Lam T.T."/>
            <person name="Chang Q.C."/>
            <person name="Ding S.J."/>
            <person name="Wang X.J."/>
            <person name="Zhu J.G."/>
            <person name="Ruan X.D."/>
            <person name="Zhao L."/>
            <person name="Wei J.T."/>
            <person name="Ye R.Z."/>
            <person name="Que T.C."/>
            <person name="Du C.H."/>
            <person name="Zhou Y.H."/>
            <person name="Cheng J.X."/>
            <person name="Dai P.F."/>
            <person name="Guo W.B."/>
            <person name="Han X.H."/>
            <person name="Huang E.J."/>
            <person name="Li L.F."/>
            <person name="Wei W."/>
            <person name="Gao Y.C."/>
            <person name="Liu J.Z."/>
            <person name="Shao H.Z."/>
            <person name="Wang X."/>
            <person name="Wang C.C."/>
            <person name="Yang T.C."/>
            <person name="Huo Q.B."/>
            <person name="Li W."/>
            <person name="Chen H.Y."/>
            <person name="Chen S.E."/>
            <person name="Zhou L.G."/>
            <person name="Ni X.B."/>
            <person name="Tian J.H."/>
            <person name="Sheng Y."/>
            <person name="Liu T."/>
            <person name="Pan Y.S."/>
            <person name="Xia L.Y."/>
            <person name="Li J."/>
            <person name="Zhao F."/>
            <person name="Cao W.C."/>
        </authorList>
    </citation>
    <scope>NUCLEOTIDE SEQUENCE [LARGE SCALE GENOMIC DNA]</scope>
    <source>
        <strain evidence="2">HaeL-2018</strain>
    </source>
</reference>
<feature type="compositionally biased region" description="Polar residues" evidence="1">
    <location>
        <begin position="78"/>
        <end position="91"/>
    </location>
</feature>
<evidence type="ECO:0000313" key="2">
    <source>
        <dbReference type="EMBL" id="KAH9384599.1"/>
    </source>
</evidence>
<comment type="caution">
    <text evidence="2">The sequence shown here is derived from an EMBL/GenBank/DDBJ whole genome shotgun (WGS) entry which is preliminary data.</text>
</comment>
<evidence type="ECO:0000313" key="3">
    <source>
        <dbReference type="Proteomes" id="UP000821853"/>
    </source>
</evidence>
<name>A0A9J6H1J9_HAELO</name>
<proteinExistence type="predicted"/>
<dbReference type="Proteomes" id="UP000821853">
    <property type="component" value="Unassembled WGS sequence"/>
</dbReference>
<evidence type="ECO:0000256" key="1">
    <source>
        <dbReference type="SAM" id="MobiDB-lite"/>
    </source>
</evidence>
<dbReference type="EMBL" id="JABSTR010002748">
    <property type="protein sequence ID" value="KAH9384599.1"/>
    <property type="molecule type" value="Genomic_DNA"/>
</dbReference>
<gene>
    <name evidence="2" type="ORF">HPB48_026608</name>
</gene>
<keyword evidence="3" id="KW-1185">Reference proteome</keyword>